<evidence type="ECO:0000259" key="4">
    <source>
        <dbReference type="PROSITE" id="PS51462"/>
    </source>
</evidence>
<dbReference type="PANTHER" id="PTHR43046">
    <property type="entry name" value="GDP-MANNOSE MANNOSYL HYDROLASE"/>
    <property type="match status" value="1"/>
</dbReference>
<dbReference type="InterPro" id="IPR020476">
    <property type="entry name" value="Nudix_hydrolase"/>
</dbReference>
<evidence type="ECO:0000313" key="7">
    <source>
        <dbReference type="Proteomes" id="UP000239759"/>
    </source>
</evidence>
<dbReference type="CDD" id="cd04676">
    <property type="entry name" value="NUDIX_Hydrolase"/>
    <property type="match status" value="1"/>
</dbReference>
<dbReference type="GO" id="GO:0016787">
    <property type="term" value="F:hydrolase activity"/>
    <property type="evidence" value="ECO:0007669"/>
    <property type="project" value="UniProtKB-KW"/>
</dbReference>
<keyword evidence="2 3" id="KW-0378">Hydrolase</keyword>
<comment type="similarity">
    <text evidence="3">Belongs to the Nudix hydrolase family.</text>
</comment>
<dbReference type="InterPro" id="IPR020084">
    <property type="entry name" value="NUDIX_hydrolase_CS"/>
</dbReference>
<organism evidence="5 8">
    <name type="scientific">Brevibacillus laterosporus</name>
    <name type="common">Bacillus laterosporus</name>
    <dbReference type="NCBI Taxonomy" id="1465"/>
    <lineage>
        <taxon>Bacteria</taxon>
        <taxon>Bacillati</taxon>
        <taxon>Bacillota</taxon>
        <taxon>Bacilli</taxon>
        <taxon>Bacillales</taxon>
        <taxon>Paenibacillaceae</taxon>
        <taxon>Brevibacillus</taxon>
    </lineage>
</organism>
<proteinExistence type="inferred from homology"/>
<evidence type="ECO:0000256" key="3">
    <source>
        <dbReference type="RuleBase" id="RU003476"/>
    </source>
</evidence>
<dbReference type="PANTHER" id="PTHR43046:SF2">
    <property type="entry name" value="8-OXO-DGTP DIPHOSPHATASE-RELATED"/>
    <property type="match status" value="1"/>
</dbReference>
<dbReference type="Gene3D" id="3.90.79.10">
    <property type="entry name" value="Nucleoside Triphosphate Pyrophosphohydrolase"/>
    <property type="match status" value="1"/>
</dbReference>
<dbReference type="Proteomes" id="UP001077662">
    <property type="component" value="Unassembled WGS sequence"/>
</dbReference>
<dbReference type="EMBL" id="JAPTNE010000020">
    <property type="protein sequence ID" value="MCZ0808391.1"/>
    <property type="molecule type" value="Genomic_DNA"/>
</dbReference>
<dbReference type="InterPro" id="IPR015797">
    <property type="entry name" value="NUDIX_hydrolase-like_dom_sf"/>
</dbReference>
<reference evidence="6 7" key="1">
    <citation type="submission" date="2018-02" db="EMBL/GenBank/DDBJ databases">
        <title>Comparative analysis of genomes of three Brevibacillus laterosporus strains producers of potent antimicrobials isolated from silage.</title>
        <authorList>
            <person name="Kojic M."/>
            <person name="Miljkovic M."/>
            <person name="Studholme D."/>
            <person name="Filipic B."/>
        </authorList>
    </citation>
    <scope>NUCLEOTIDE SEQUENCE [LARGE SCALE GENOMIC DNA]</scope>
    <source>
        <strain evidence="6 7">BGSP11</strain>
    </source>
</reference>
<gene>
    <name evidence="6" type="ORF">C4A77_17930</name>
    <name evidence="5" type="ORF">O0554_15975</name>
</gene>
<evidence type="ECO:0000256" key="1">
    <source>
        <dbReference type="ARBA" id="ARBA00001946"/>
    </source>
</evidence>
<name>A0AAP3DIB9_BRELA</name>
<reference evidence="5" key="2">
    <citation type="submission" date="2022-09" db="EMBL/GenBank/DDBJ databases">
        <title>Genome analysis and characterization of larvicidal activity of Brevibacillus strains.</title>
        <authorList>
            <person name="Patrusheva E.V."/>
            <person name="Izotova A.O."/>
            <person name="Toshchakov S.V."/>
            <person name="Sineoky S.P."/>
        </authorList>
    </citation>
    <scope>NUCLEOTIDE SEQUENCE</scope>
    <source>
        <strain evidence="5">VKPM_B-13247</strain>
    </source>
</reference>
<feature type="domain" description="Nudix hydrolase" evidence="4">
    <location>
        <begin position="19"/>
        <end position="151"/>
    </location>
</feature>
<dbReference type="Pfam" id="PF00293">
    <property type="entry name" value="NUDIX"/>
    <property type="match status" value="1"/>
</dbReference>
<dbReference type="PRINTS" id="PR00502">
    <property type="entry name" value="NUDIXFAMILY"/>
</dbReference>
<dbReference type="SUPFAM" id="SSF55811">
    <property type="entry name" value="Nudix"/>
    <property type="match status" value="1"/>
</dbReference>
<dbReference type="Proteomes" id="UP000239759">
    <property type="component" value="Unassembled WGS sequence"/>
</dbReference>
<dbReference type="RefSeq" id="WP_104032783.1">
    <property type="nucleotide sequence ID" value="NZ_JANSGW010000020.1"/>
</dbReference>
<comment type="cofactor">
    <cofactor evidence="1">
        <name>Mg(2+)</name>
        <dbReference type="ChEBI" id="CHEBI:18420"/>
    </cofactor>
</comment>
<accession>A0AAP3DIB9</accession>
<evidence type="ECO:0000313" key="6">
    <source>
        <dbReference type="EMBL" id="PPA93560.1"/>
    </source>
</evidence>
<dbReference type="AlphaFoldDB" id="A0AAP3DIB9"/>
<protein>
    <submittedName>
        <fullName evidence="5">NUDIX domain-containing protein</fullName>
    </submittedName>
    <submittedName>
        <fullName evidence="6">NUDIX hydrolase</fullName>
    </submittedName>
</protein>
<evidence type="ECO:0000256" key="2">
    <source>
        <dbReference type="ARBA" id="ARBA00022801"/>
    </source>
</evidence>
<dbReference type="PROSITE" id="PS51462">
    <property type="entry name" value="NUDIX"/>
    <property type="match status" value="1"/>
</dbReference>
<sequence>MGMSNYYKKIREKVGNELIFMPSVAGIIRNDLGEVLLQNKGNGENWSLPAGAIELGEAPAEAIVREVWEETGLYVVPRKLIGIFGGKDFRYQYPNGHKVEYNVYMFDCVIHSGELNPKDNETVELCYFNPNKMPDLALPYPKQLFTERQNGELYFQWNEQWLKNLPKNN</sequence>
<evidence type="ECO:0000313" key="8">
    <source>
        <dbReference type="Proteomes" id="UP001077662"/>
    </source>
</evidence>
<dbReference type="EMBL" id="PRKQ01000024">
    <property type="protein sequence ID" value="PPA93560.1"/>
    <property type="molecule type" value="Genomic_DNA"/>
</dbReference>
<comment type="caution">
    <text evidence="5">The sequence shown here is derived from an EMBL/GenBank/DDBJ whole genome shotgun (WGS) entry which is preliminary data.</text>
</comment>
<dbReference type="InterPro" id="IPR000086">
    <property type="entry name" value="NUDIX_hydrolase_dom"/>
</dbReference>
<dbReference type="PROSITE" id="PS00893">
    <property type="entry name" value="NUDIX_BOX"/>
    <property type="match status" value="1"/>
</dbReference>
<evidence type="ECO:0000313" key="5">
    <source>
        <dbReference type="EMBL" id="MCZ0808391.1"/>
    </source>
</evidence>